<keyword evidence="2" id="KW-1185">Reference proteome</keyword>
<organism evidence="1 2">
    <name type="scientific">Caenorhabditis nigoni</name>
    <dbReference type="NCBI Taxonomy" id="1611254"/>
    <lineage>
        <taxon>Eukaryota</taxon>
        <taxon>Metazoa</taxon>
        <taxon>Ecdysozoa</taxon>
        <taxon>Nematoda</taxon>
        <taxon>Chromadorea</taxon>
        <taxon>Rhabditida</taxon>
        <taxon>Rhabditina</taxon>
        <taxon>Rhabditomorpha</taxon>
        <taxon>Rhabditoidea</taxon>
        <taxon>Rhabditidae</taxon>
        <taxon>Peloderinae</taxon>
        <taxon>Caenorhabditis</taxon>
    </lineage>
</organism>
<accession>A0A2G5TF95</accession>
<name>A0A2G5TF95_9PELO</name>
<dbReference type="EMBL" id="PDUG01000005">
    <property type="protein sequence ID" value="PIC25930.1"/>
    <property type="molecule type" value="Genomic_DNA"/>
</dbReference>
<protein>
    <submittedName>
        <fullName evidence="1">Uncharacterized protein</fullName>
    </submittedName>
</protein>
<gene>
    <name evidence="1" type="primary">Cnig_chr_V.g18672</name>
    <name evidence="1" type="ORF">B9Z55_018672</name>
</gene>
<reference evidence="2" key="1">
    <citation type="submission" date="2017-10" db="EMBL/GenBank/DDBJ databases">
        <title>Rapid genome shrinkage in a self-fertile nematode reveals novel sperm competition proteins.</title>
        <authorList>
            <person name="Yin D."/>
            <person name="Schwarz E.M."/>
            <person name="Thomas C.G."/>
            <person name="Felde R.L."/>
            <person name="Korf I.F."/>
            <person name="Cutter A.D."/>
            <person name="Schartner C.M."/>
            <person name="Ralston E.J."/>
            <person name="Meyer B.J."/>
            <person name="Haag E.S."/>
        </authorList>
    </citation>
    <scope>NUCLEOTIDE SEQUENCE [LARGE SCALE GENOMIC DNA]</scope>
    <source>
        <strain evidence="2">JU1422</strain>
    </source>
</reference>
<dbReference type="Proteomes" id="UP000230233">
    <property type="component" value="Chromosome V"/>
</dbReference>
<sequence>MSILQLSFQLPVKPKYILGLKTPKPTQRESNFDSPIWQQQRRSTEYIYAAAGGVTSVTRMMCRLSTAANSNTVFGLFRHWNRKVNRDGNGKENEKFCESV</sequence>
<proteinExistence type="predicted"/>
<comment type="caution">
    <text evidence="1">The sequence shown here is derived from an EMBL/GenBank/DDBJ whole genome shotgun (WGS) entry which is preliminary data.</text>
</comment>
<dbReference type="AlphaFoldDB" id="A0A2G5TF95"/>
<evidence type="ECO:0000313" key="2">
    <source>
        <dbReference type="Proteomes" id="UP000230233"/>
    </source>
</evidence>
<evidence type="ECO:0000313" key="1">
    <source>
        <dbReference type="EMBL" id="PIC25930.1"/>
    </source>
</evidence>